<dbReference type="FunFam" id="2.30.250.10:FF:000001">
    <property type="entry name" value="Aspartyl aminopeptidase 1"/>
    <property type="match status" value="1"/>
</dbReference>
<evidence type="ECO:0000313" key="13">
    <source>
        <dbReference type="Proteomes" id="UP001516023"/>
    </source>
</evidence>
<dbReference type="PANTHER" id="PTHR28570:SF3">
    <property type="entry name" value="ASPARTYL AMINOPEPTIDASE"/>
    <property type="match status" value="1"/>
</dbReference>
<dbReference type="GO" id="GO:0006508">
    <property type="term" value="P:proteolysis"/>
    <property type="evidence" value="ECO:0007669"/>
    <property type="project" value="UniProtKB-KW"/>
</dbReference>
<evidence type="ECO:0000256" key="3">
    <source>
        <dbReference type="ARBA" id="ARBA00008290"/>
    </source>
</evidence>
<accession>A0ABD3PUW0</accession>
<evidence type="ECO:0000313" key="12">
    <source>
        <dbReference type="EMBL" id="KAL3791673.1"/>
    </source>
</evidence>
<evidence type="ECO:0000256" key="1">
    <source>
        <dbReference type="ARBA" id="ARBA00001335"/>
    </source>
</evidence>
<comment type="catalytic activity">
    <reaction evidence="1">
        <text>Release of an N-terminal aspartate or glutamate from a peptide, with a preference for aspartate.</text>
        <dbReference type="EC" id="3.4.11.21"/>
    </reaction>
</comment>
<dbReference type="PRINTS" id="PR00932">
    <property type="entry name" value="AMINO1PTASE"/>
</dbReference>
<keyword evidence="6" id="KW-0645">Protease</keyword>
<sequence>MTIMDNVELDLGTLDLDSSFTDDNDGRMCASATFLQVISSIQPSSTTAILATSSIKMRVSTPSSSLLFLAGIRTSLAWTTSIRSITTTGSSAVRHHHPTTLVPRSPLTIKHARPFTRLRSTPISTLPPLSSQYEQHLPLAREAMVFFDSSPDPFHAVQSASLALQSAGFVEWKDNDDQDASSIDIVPGGKYYFTRNKSTLVAFAVGKKYVPGNGFKIIGSHTDSPNLKVKPYSKRTTDKNGGSSGAIQIGAECYGGGLWHTWFDRDLGVSGRVFINDEATGKIRQELVKIDQAILRIPNLAIHLQTAKEREAFAINKEDHLSPILATAVKESLTAGNSNDDKEKGTDNDGDEWMKHQEPLLVQILAKKLGVDPKSIVDFELNLFDVQPASIGGIHSEFVHSSRLDNLASCFLSLKGLIDHVTHDGLENDSDISMIAMFDHEEVGSSSSSGAGSPIMGEAVRRISYVLGAGEDNPLMYDRAIQRSFVLSVDQAHAVHPNYVSKHEKNHGPKMNGGMVIKRNSNQRYATNGMTGLIVRQIAKKAGLPPIQEFVVRNDCACGSTIGPIISANTGIRAIDMGCPQLSMHSIRETMGTKDFTHGLALFQAFFQHFSSVDKQIED</sequence>
<dbReference type="GO" id="GO:0046872">
    <property type="term" value="F:metal ion binding"/>
    <property type="evidence" value="ECO:0007669"/>
    <property type="project" value="UniProtKB-KW"/>
</dbReference>
<evidence type="ECO:0000256" key="7">
    <source>
        <dbReference type="ARBA" id="ARBA00022723"/>
    </source>
</evidence>
<evidence type="ECO:0000256" key="10">
    <source>
        <dbReference type="ARBA" id="ARBA00023049"/>
    </source>
</evidence>
<dbReference type="Proteomes" id="UP001516023">
    <property type="component" value="Unassembled WGS sequence"/>
</dbReference>
<dbReference type="CDD" id="cd05658">
    <property type="entry name" value="M18_DAP"/>
    <property type="match status" value="1"/>
</dbReference>
<proteinExistence type="inferred from homology"/>
<comment type="caution">
    <text evidence="12">The sequence shown here is derived from an EMBL/GenBank/DDBJ whole genome shotgun (WGS) entry which is preliminary data.</text>
</comment>
<evidence type="ECO:0000256" key="6">
    <source>
        <dbReference type="ARBA" id="ARBA00022670"/>
    </source>
</evidence>
<dbReference type="Pfam" id="PF02127">
    <property type="entry name" value="Peptidase_M18"/>
    <property type="match status" value="1"/>
</dbReference>
<keyword evidence="5" id="KW-0031">Aminopeptidase</keyword>
<comment type="cofactor">
    <cofactor evidence="2">
        <name>Zn(2+)</name>
        <dbReference type="ChEBI" id="CHEBI:29105"/>
    </cofactor>
</comment>
<dbReference type="GO" id="GO:0004177">
    <property type="term" value="F:aminopeptidase activity"/>
    <property type="evidence" value="ECO:0007669"/>
    <property type="project" value="UniProtKB-KW"/>
</dbReference>
<dbReference type="SUPFAM" id="SSF53187">
    <property type="entry name" value="Zn-dependent exopeptidases"/>
    <property type="match status" value="1"/>
</dbReference>
<reference evidence="12 13" key="1">
    <citation type="journal article" date="2020" name="G3 (Bethesda)">
        <title>Improved Reference Genome for Cyclotella cryptica CCMP332, a Model for Cell Wall Morphogenesis, Salinity Adaptation, and Lipid Production in Diatoms (Bacillariophyta).</title>
        <authorList>
            <person name="Roberts W.R."/>
            <person name="Downey K.M."/>
            <person name="Ruck E.C."/>
            <person name="Traller J.C."/>
            <person name="Alverson A.J."/>
        </authorList>
    </citation>
    <scope>NUCLEOTIDE SEQUENCE [LARGE SCALE GENOMIC DNA]</scope>
    <source>
        <strain evidence="12 13">CCMP332</strain>
    </source>
</reference>
<dbReference type="SUPFAM" id="SSF101821">
    <property type="entry name" value="Aminopeptidase/glucanase lid domain"/>
    <property type="match status" value="1"/>
</dbReference>
<evidence type="ECO:0000256" key="9">
    <source>
        <dbReference type="ARBA" id="ARBA00022833"/>
    </source>
</evidence>
<name>A0ABD3PUW0_9STRA</name>
<dbReference type="AlphaFoldDB" id="A0ABD3PUW0"/>
<dbReference type="PANTHER" id="PTHR28570">
    <property type="entry name" value="ASPARTYL AMINOPEPTIDASE"/>
    <property type="match status" value="1"/>
</dbReference>
<feature type="compositionally biased region" description="Basic and acidic residues" evidence="11">
    <location>
        <begin position="339"/>
        <end position="352"/>
    </location>
</feature>
<dbReference type="EMBL" id="JABMIG020000111">
    <property type="protein sequence ID" value="KAL3791673.1"/>
    <property type="molecule type" value="Genomic_DNA"/>
</dbReference>
<evidence type="ECO:0000256" key="5">
    <source>
        <dbReference type="ARBA" id="ARBA00022438"/>
    </source>
</evidence>
<keyword evidence="13" id="KW-1185">Reference proteome</keyword>
<dbReference type="NCBIfam" id="NF002759">
    <property type="entry name" value="PRK02813.1"/>
    <property type="match status" value="1"/>
</dbReference>
<evidence type="ECO:0000256" key="11">
    <source>
        <dbReference type="SAM" id="MobiDB-lite"/>
    </source>
</evidence>
<dbReference type="GO" id="GO:0008237">
    <property type="term" value="F:metallopeptidase activity"/>
    <property type="evidence" value="ECO:0007669"/>
    <property type="project" value="UniProtKB-KW"/>
</dbReference>
<dbReference type="EC" id="3.4.11.21" evidence="4"/>
<keyword evidence="8" id="KW-0378">Hydrolase</keyword>
<keyword evidence="10" id="KW-0482">Metalloprotease</keyword>
<keyword evidence="7" id="KW-0479">Metal-binding</keyword>
<protein>
    <recommendedName>
        <fullName evidence="4">aspartyl aminopeptidase</fullName>
        <ecNumber evidence="4">3.4.11.21</ecNumber>
    </recommendedName>
</protein>
<evidence type="ECO:0000256" key="4">
    <source>
        <dbReference type="ARBA" id="ARBA00011965"/>
    </source>
</evidence>
<dbReference type="InterPro" id="IPR001948">
    <property type="entry name" value="Peptidase_M18"/>
</dbReference>
<organism evidence="12 13">
    <name type="scientific">Cyclotella cryptica</name>
    <dbReference type="NCBI Taxonomy" id="29204"/>
    <lineage>
        <taxon>Eukaryota</taxon>
        <taxon>Sar</taxon>
        <taxon>Stramenopiles</taxon>
        <taxon>Ochrophyta</taxon>
        <taxon>Bacillariophyta</taxon>
        <taxon>Coscinodiscophyceae</taxon>
        <taxon>Thalassiosirophycidae</taxon>
        <taxon>Stephanodiscales</taxon>
        <taxon>Stephanodiscaceae</taxon>
        <taxon>Cyclotella</taxon>
    </lineage>
</organism>
<dbReference type="GO" id="GO:0005737">
    <property type="term" value="C:cytoplasm"/>
    <property type="evidence" value="ECO:0007669"/>
    <property type="project" value="UniProtKB-ARBA"/>
</dbReference>
<keyword evidence="9" id="KW-0862">Zinc</keyword>
<dbReference type="Gene3D" id="2.30.250.10">
    <property type="entry name" value="Aminopeptidase i, Domain 2"/>
    <property type="match status" value="1"/>
</dbReference>
<comment type="similarity">
    <text evidence="3">Belongs to the peptidase M18 family.</text>
</comment>
<gene>
    <name evidence="12" type="ORF">HJC23_003930</name>
</gene>
<feature type="region of interest" description="Disordered" evidence="11">
    <location>
        <begin position="332"/>
        <end position="352"/>
    </location>
</feature>
<dbReference type="InterPro" id="IPR023358">
    <property type="entry name" value="Peptidase_M18_dom2"/>
</dbReference>
<evidence type="ECO:0000256" key="8">
    <source>
        <dbReference type="ARBA" id="ARBA00022801"/>
    </source>
</evidence>
<evidence type="ECO:0000256" key="2">
    <source>
        <dbReference type="ARBA" id="ARBA00001947"/>
    </source>
</evidence>
<dbReference type="Gene3D" id="3.40.630.10">
    <property type="entry name" value="Zn peptidases"/>
    <property type="match status" value="1"/>
</dbReference>